<keyword evidence="7" id="KW-0503">Monooxygenase</keyword>
<dbReference type="Gene3D" id="1.10.630.10">
    <property type="entry name" value="Cytochrome P450"/>
    <property type="match status" value="1"/>
</dbReference>
<evidence type="ECO:0000256" key="2">
    <source>
        <dbReference type="ARBA" id="ARBA00010617"/>
    </source>
</evidence>
<evidence type="ECO:0000256" key="1">
    <source>
        <dbReference type="ARBA" id="ARBA00001971"/>
    </source>
</evidence>
<comment type="similarity">
    <text evidence="2">Belongs to the cytochrome P450 family.</text>
</comment>
<keyword evidence="6" id="KW-0408">Iron</keyword>
<organism evidence="8 9">
    <name type="scientific">Staurois parvus</name>
    <dbReference type="NCBI Taxonomy" id="386267"/>
    <lineage>
        <taxon>Eukaryota</taxon>
        <taxon>Metazoa</taxon>
        <taxon>Chordata</taxon>
        <taxon>Craniata</taxon>
        <taxon>Vertebrata</taxon>
        <taxon>Euteleostomi</taxon>
        <taxon>Amphibia</taxon>
        <taxon>Batrachia</taxon>
        <taxon>Anura</taxon>
        <taxon>Neobatrachia</taxon>
        <taxon>Ranoidea</taxon>
        <taxon>Ranidae</taxon>
        <taxon>Staurois</taxon>
    </lineage>
</organism>
<dbReference type="Pfam" id="PF00067">
    <property type="entry name" value="p450"/>
    <property type="match status" value="1"/>
</dbReference>
<evidence type="ECO:0000256" key="5">
    <source>
        <dbReference type="ARBA" id="ARBA00023002"/>
    </source>
</evidence>
<dbReference type="InterPro" id="IPR036396">
    <property type="entry name" value="Cyt_P450_sf"/>
</dbReference>
<dbReference type="PANTHER" id="PTHR24279:SF119">
    <property type="entry name" value="STEROL 26-HYDROXYLASE, MITOCHONDRIAL"/>
    <property type="match status" value="1"/>
</dbReference>
<dbReference type="PANTHER" id="PTHR24279">
    <property type="entry name" value="CYTOCHROME P450"/>
    <property type="match status" value="1"/>
</dbReference>
<protein>
    <submittedName>
        <fullName evidence="8">Uncharacterized protein</fullName>
    </submittedName>
</protein>
<evidence type="ECO:0000313" key="8">
    <source>
        <dbReference type="EMBL" id="CAI9535410.1"/>
    </source>
</evidence>
<accession>A0ABN9AJL5</accession>
<dbReference type="PRINTS" id="PR00385">
    <property type="entry name" value="P450"/>
</dbReference>
<evidence type="ECO:0000256" key="3">
    <source>
        <dbReference type="ARBA" id="ARBA00022617"/>
    </source>
</evidence>
<evidence type="ECO:0000256" key="4">
    <source>
        <dbReference type="ARBA" id="ARBA00022723"/>
    </source>
</evidence>
<evidence type="ECO:0000256" key="6">
    <source>
        <dbReference type="ARBA" id="ARBA00023004"/>
    </source>
</evidence>
<dbReference type="SUPFAM" id="SSF48264">
    <property type="entry name" value="Cytochrome P450"/>
    <property type="match status" value="1"/>
</dbReference>
<keyword evidence="5" id="KW-0560">Oxidoreductase</keyword>
<dbReference type="InterPro" id="IPR002401">
    <property type="entry name" value="Cyt_P450_E_grp-I"/>
</dbReference>
<dbReference type="InterPro" id="IPR050479">
    <property type="entry name" value="CYP11_CYP27_families"/>
</dbReference>
<sequence>VIGICGVIFEARLGCLRGEVADETQKFISSVGIMLENEVVLERLPHWTRNWLPYWGRFVEAWDTLFAYGTKMIDKKMEDIEGRLQRGEDLGGAYLTHLLTNGTLGLKEVYGIMPEILQAGVDTTSNTMTWALYLLAKHPEVQKTLYEEVVRVIPGDKVPSHEDLARMPLLKAVFKETLRLYPVVPQNGRIITDKEIVLLEGYVFPKDTQFVLSHYVLSRDENSFSEPDKFLPQRWLRSFERKHHPLALSPLGMGSGGAWGVG</sequence>
<proteinExistence type="inferred from homology"/>
<keyword evidence="9" id="KW-1185">Reference proteome</keyword>
<feature type="non-terminal residue" evidence="8">
    <location>
        <position position="1"/>
    </location>
</feature>
<keyword evidence="3" id="KW-0349">Heme</keyword>
<keyword evidence="4" id="KW-0479">Metal-binding</keyword>
<evidence type="ECO:0000256" key="7">
    <source>
        <dbReference type="ARBA" id="ARBA00023033"/>
    </source>
</evidence>
<dbReference type="EMBL" id="CATNWA010000264">
    <property type="protein sequence ID" value="CAI9535410.1"/>
    <property type="molecule type" value="Genomic_DNA"/>
</dbReference>
<gene>
    <name evidence="8" type="ORF">SPARVUS_LOCUS862283</name>
</gene>
<comment type="cofactor">
    <cofactor evidence="1">
        <name>heme</name>
        <dbReference type="ChEBI" id="CHEBI:30413"/>
    </cofactor>
</comment>
<reference evidence="8" key="1">
    <citation type="submission" date="2023-05" db="EMBL/GenBank/DDBJ databases">
        <authorList>
            <person name="Stuckert A."/>
        </authorList>
    </citation>
    <scope>NUCLEOTIDE SEQUENCE</scope>
</reference>
<name>A0ABN9AJL5_9NEOB</name>
<dbReference type="Proteomes" id="UP001162483">
    <property type="component" value="Unassembled WGS sequence"/>
</dbReference>
<comment type="caution">
    <text evidence="8">The sequence shown here is derived from an EMBL/GenBank/DDBJ whole genome shotgun (WGS) entry which is preliminary data.</text>
</comment>
<dbReference type="InterPro" id="IPR001128">
    <property type="entry name" value="Cyt_P450"/>
</dbReference>
<dbReference type="PRINTS" id="PR00463">
    <property type="entry name" value="EP450I"/>
</dbReference>
<evidence type="ECO:0000313" key="9">
    <source>
        <dbReference type="Proteomes" id="UP001162483"/>
    </source>
</evidence>